<dbReference type="InterPro" id="IPR001930">
    <property type="entry name" value="Peptidase_M1"/>
</dbReference>
<dbReference type="GO" id="GO:0006508">
    <property type="term" value="P:proteolysis"/>
    <property type="evidence" value="ECO:0007669"/>
    <property type="project" value="UniProtKB-KW"/>
</dbReference>
<dbReference type="GO" id="GO:0070006">
    <property type="term" value="F:metalloaminopeptidase activity"/>
    <property type="evidence" value="ECO:0007669"/>
    <property type="project" value="TreeGrafter"/>
</dbReference>
<evidence type="ECO:0000256" key="3">
    <source>
        <dbReference type="ARBA" id="ARBA00022438"/>
    </source>
</evidence>
<evidence type="ECO:0000256" key="6">
    <source>
        <dbReference type="ARBA" id="ARBA00022801"/>
    </source>
</evidence>
<dbReference type="InterPro" id="IPR014782">
    <property type="entry name" value="Peptidase_M1_dom"/>
</dbReference>
<dbReference type="Pfam" id="PF01433">
    <property type="entry name" value="Peptidase_M1"/>
    <property type="match status" value="1"/>
</dbReference>
<feature type="active site" description="Proton acceptor" evidence="9">
    <location>
        <position position="340"/>
    </location>
</feature>
<feature type="domain" description="Peptidase M1 membrane alanine aminopeptidase" evidence="15">
    <location>
        <begin position="267"/>
        <end position="482"/>
    </location>
</feature>
<evidence type="ECO:0000256" key="5">
    <source>
        <dbReference type="ARBA" id="ARBA00022723"/>
    </source>
</evidence>
<dbReference type="InterPro" id="IPR045357">
    <property type="entry name" value="Aminopeptidase_N-like_N"/>
</dbReference>
<comment type="caution">
    <text evidence="18">The sequence shown here is derived from an EMBL/GenBank/DDBJ whole genome shotgun (WGS) entry which is preliminary data.</text>
</comment>
<organism evidence="18 19">
    <name type="scientific">Sapientia aquatica</name>
    <dbReference type="NCBI Taxonomy" id="1549640"/>
    <lineage>
        <taxon>Bacteria</taxon>
        <taxon>Pseudomonadati</taxon>
        <taxon>Pseudomonadota</taxon>
        <taxon>Betaproteobacteria</taxon>
        <taxon>Burkholderiales</taxon>
        <taxon>Oxalobacteraceae</taxon>
        <taxon>Sapientia</taxon>
    </lineage>
</organism>
<name>A0A4R5VUR7_9BURK</name>
<feature type="binding site" evidence="10">
    <location>
        <position position="168"/>
    </location>
    <ligand>
        <name>substrate</name>
    </ligand>
</feature>
<dbReference type="GO" id="GO:0005615">
    <property type="term" value="C:extracellular space"/>
    <property type="evidence" value="ECO:0007669"/>
    <property type="project" value="TreeGrafter"/>
</dbReference>
<evidence type="ECO:0000256" key="9">
    <source>
        <dbReference type="PIRSR" id="PIRSR634016-1"/>
    </source>
</evidence>
<dbReference type="GO" id="GO:0043171">
    <property type="term" value="P:peptide catabolic process"/>
    <property type="evidence" value="ECO:0007669"/>
    <property type="project" value="TreeGrafter"/>
</dbReference>
<comment type="similarity">
    <text evidence="2 13">Belongs to the peptidase M1 family.</text>
</comment>
<keyword evidence="7 11" id="KW-0862">Zinc</keyword>
<evidence type="ECO:0000256" key="11">
    <source>
        <dbReference type="PIRSR" id="PIRSR634016-3"/>
    </source>
</evidence>
<feature type="binding site" evidence="11">
    <location>
        <position position="339"/>
    </location>
    <ligand>
        <name>Zn(2+)</name>
        <dbReference type="ChEBI" id="CHEBI:29105"/>
        <note>catalytic</note>
    </ligand>
</feature>
<feature type="site" description="Transition state stabilizer" evidence="12">
    <location>
        <position position="424"/>
    </location>
</feature>
<dbReference type="Gene3D" id="2.60.40.1910">
    <property type="match status" value="1"/>
</dbReference>
<evidence type="ECO:0000256" key="2">
    <source>
        <dbReference type="ARBA" id="ARBA00010136"/>
    </source>
</evidence>
<evidence type="ECO:0000256" key="13">
    <source>
        <dbReference type="RuleBase" id="RU364040"/>
    </source>
</evidence>
<evidence type="ECO:0000313" key="19">
    <source>
        <dbReference type="Proteomes" id="UP000294829"/>
    </source>
</evidence>
<dbReference type="InterPro" id="IPR024571">
    <property type="entry name" value="ERAP1-like_C_dom"/>
</dbReference>
<dbReference type="GO" id="GO:0016020">
    <property type="term" value="C:membrane"/>
    <property type="evidence" value="ECO:0007669"/>
    <property type="project" value="TreeGrafter"/>
</dbReference>
<evidence type="ECO:0000256" key="10">
    <source>
        <dbReference type="PIRSR" id="PIRSR634016-2"/>
    </source>
</evidence>
<feature type="chain" id="PRO_5020729609" description="Aminopeptidase" evidence="14">
    <location>
        <begin position="27"/>
        <end position="896"/>
    </location>
</feature>
<dbReference type="OrthoDB" id="100605at2"/>
<evidence type="ECO:0000256" key="12">
    <source>
        <dbReference type="PIRSR" id="PIRSR634016-4"/>
    </source>
</evidence>
<dbReference type="EMBL" id="SMYL01000010">
    <property type="protein sequence ID" value="TDK62760.1"/>
    <property type="molecule type" value="Genomic_DNA"/>
</dbReference>
<dbReference type="GO" id="GO:0042277">
    <property type="term" value="F:peptide binding"/>
    <property type="evidence" value="ECO:0007669"/>
    <property type="project" value="TreeGrafter"/>
</dbReference>
<dbReference type="PANTHER" id="PTHR11533:SF174">
    <property type="entry name" value="PUROMYCIN-SENSITIVE AMINOPEPTIDASE-RELATED"/>
    <property type="match status" value="1"/>
</dbReference>
<dbReference type="InterPro" id="IPR027268">
    <property type="entry name" value="Peptidase_M4/M1_CTD_sf"/>
</dbReference>
<dbReference type="InterPro" id="IPR042097">
    <property type="entry name" value="Aminopeptidase_N-like_N_sf"/>
</dbReference>
<evidence type="ECO:0000259" key="17">
    <source>
        <dbReference type="Pfam" id="PF17900"/>
    </source>
</evidence>
<feature type="binding site" evidence="10">
    <location>
        <position position="824"/>
    </location>
    <ligand>
        <name>substrate</name>
    </ligand>
</feature>
<dbReference type="Gene3D" id="1.10.390.10">
    <property type="entry name" value="Neutral Protease Domain 2"/>
    <property type="match status" value="1"/>
</dbReference>
<comment type="catalytic activity">
    <reaction evidence="1">
        <text>Release of an N-terminal amino acid, Xaa-|-Yaa- from a peptide, amide or arylamide. Xaa is preferably Ala, but may be most amino acids including Pro (slow action). When a terminal hydrophobic residue is followed by a prolyl residue, the two may be released as an intact Xaa-Pro dipeptide.</text>
        <dbReference type="EC" id="3.4.11.2"/>
    </reaction>
</comment>
<proteinExistence type="inferred from homology"/>
<evidence type="ECO:0000256" key="7">
    <source>
        <dbReference type="ARBA" id="ARBA00022833"/>
    </source>
</evidence>
<gene>
    <name evidence="18" type="ORF">E2I14_15765</name>
</gene>
<dbReference type="Pfam" id="PF11838">
    <property type="entry name" value="ERAP1_C"/>
    <property type="match status" value="1"/>
</dbReference>
<accession>A0A4R5VUR7</accession>
<sequence>MRRTFISSTIATVFSLASISFAPAFAAAPEATAAVPHANVTTQLPRTVRPTHYTISVIPDAKAATFSGKVQITVEVVKPTSSITLNAADLVFQRATLNAAGNSVEAAKIDVNNEEQTATFHFAKPISKGSYTLAIDYTGIIGIQANGLFLVDYPTANGQKRAIYTQFENSDARRFIPSWDEPNYKATFDLEVTVPTDQMAVSNMPITKKTDLGNGLSVVNFGTSPKMSTYLLFFGAGDFERATVDADGTEVGVITQRGLVSQAAFPLAESKKILREYNDYFGVRFPLPKLDNIASPGSSQFFGAMENWGAIFTFERDILLDPAVATQGDKETSFIVAAHEMAHQWFGDLVTMQWWDDLWLNEGFASWMENRATNRLHPEWNSELSVVGVHQYAMERDSVASTHPVVQHIETVEQASQAFDEITYGKGESVIHMLENYVGEVGWRDGVRLYMKEHAYTNTTSNDFWKAIEQATGKPIRTIAHDFTLQPGVPMINVVSSSCKAGKTTVALTQSEFKRDASTKKALTWHVPVTAQLIGTNTVATTLVTGGKGSITLEGCGPVVVNAGQAGYYRTVYPQKMFKDDLLANFTKLAPIDQLGLLSDSWSLGLSGQTSMSDVLALTTEAAKSSNPQIMAKVTSIFGGMHRLYNGDPVGQARLDKVAIAALSPMLAQIGWTAKPDELSTATKLRDQLIGTLGEVNDPATIDQARRYFAASVTSPDATPAALRKVVSYVVAINADSATWDQIHTSAQNEKSPLIKDQLYELLASAKDKTLAQRALDLASTDEPGATNSAGMIGSVASRHPDLAFDFTIAHLKQLEKFIDGSSRSRYIPRIAGNSSDAAMIGKLEAYTKANISPKARRDSETAIANIKFNVQVRAKRVPEITAWLDNALAGFSAAK</sequence>
<keyword evidence="3 13" id="KW-0031">Aminopeptidase</keyword>
<evidence type="ECO:0000313" key="18">
    <source>
        <dbReference type="EMBL" id="TDK62760.1"/>
    </source>
</evidence>
<dbReference type="GO" id="GO:0016285">
    <property type="term" value="F:alanyl aminopeptidase activity"/>
    <property type="evidence" value="ECO:0007669"/>
    <property type="project" value="UniProtKB-EC"/>
</dbReference>
<evidence type="ECO:0000256" key="4">
    <source>
        <dbReference type="ARBA" id="ARBA00022670"/>
    </source>
</evidence>
<feature type="signal peptide" evidence="14">
    <location>
        <begin position="1"/>
        <end position="26"/>
    </location>
</feature>
<feature type="binding site" evidence="10">
    <location>
        <begin position="303"/>
        <end position="307"/>
    </location>
    <ligand>
        <name>substrate</name>
    </ligand>
</feature>
<dbReference type="EC" id="3.4.11.-" evidence="13"/>
<dbReference type="RefSeq" id="WP_133330277.1">
    <property type="nucleotide sequence ID" value="NZ_SMYL01000010.1"/>
</dbReference>
<reference evidence="18 19" key="1">
    <citation type="submission" date="2019-03" db="EMBL/GenBank/DDBJ databases">
        <title>Sapientia aquatica gen. nov., sp. nov., isolated from a crater lake.</title>
        <authorList>
            <person name="Felfoldi T."/>
            <person name="Szabo A."/>
            <person name="Toth E."/>
            <person name="Schumann P."/>
            <person name="Keki Z."/>
            <person name="Marialigeti K."/>
            <person name="Mathe I."/>
        </authorList>
    </citation>
    <scope>NUCLEOTIDE SEQUENCE [LARGE SCALE GENOMIC DNA]</scope>
    <source>
        <strain evidence="18 19">SA-152</strain>
    </source>
</reference>
<evidence type="ECO:0000256" key="8">
    <source>
        <dbReference type="ARBA" id="ARBA00023049"/>
    </source>
</evidence>
<keyword evidence="14" id="KW-0732">Signal</keyword>
<dbReference type="SUPFAM" id="SSF63737">
    <property type="entry name" value="Leukotriene A4 hydrolase N-terminal domain"/>
    <property type="match status" value="1"/>
</dbReference>
<evidence type="ECO:0000256" key="1">
    <source>
        <dbReference type="ARBA" id="ARBA00000098"/>
    </source>
</evidence>
<dbReference type="InterPro" id="IPR050344">
    <property type="entry name" value="Peptidase_M1_aminopeptidases"/>
</dbReference>
<dbReference type="PRINTS" id="PR00756">
    <property type="entry name" value="ALADIPTASE"/>
</dbReference>
<feature type="domain" description="Aminopeptidase N-like N-terminal" evidence="17">
    <location>
        <begin position="50"/>
        <end position="231"/>
    </location>
</feature>
<keyword evidence="5 11" id="KW-0479">Metal-binding</keyword>
<comment type="cofactor">
    <cofactor evidence="11 13">
        <name>Zn(2+)</name>
        <dbReference type="ChEBI" id="CHEBI:29105"/>
    </cofactor>
    <text evidence="11 13">Binds 1 zinc ion per subunit.</text>
</comment>
<dbReference type="FunFam" id="1.10.390.10:FF:000006">
    <property type="entry name" value="Puromycin-sensitive aminopeptidase"/>
    <property type="match status" value="1"/>
</dbReference>
<dbReference type="InterPro" id="IPR034016">
    <property type="entry name" value="M1_APN-typ"/>
</dbReference>
<dbReference type="GO" id="GO:0005737">
    <property type="term" value="C:cytoplasm"/>
    <property type="evidence" value="ECO:0007669"/>
    <property type="project" value="TreeGrafter"/>
</dbReference>
<keyword evidence="4 13" id="KW-0645">Protease</keyword>
<feature type="binding site" evidence="11">
    <location>
        <position position="343"/>
    </location>
    <ligand>
        <name>Zn(2+)</name>
        <dbReference type="ChEBI" id="CHEBI:29105"/>
        <note>catalytic</note>
    </ligand>
</feature>
<dbReference type="GO" id="GO:0008270">
    <property type="term" value="F:zinc ion binding"/>
    <property type="evidence" value="ECO:0007669"/>
    <property type="project" value="UniProtKB-UniRule"/>
</dbReference>
<feature type="domain" description="ERAP1-like C-terminal" evidence="16">
    <location>
        <begin position="559"/>
        <end position="868"/>
    </location>
</feature>
<dbReference type="Proteomes" id="UP000294829">
    <property type="component" value="Unassembled WGS sequence"/>
</dbReference>
<dbReference type="SUPFAM" id="SSF55486">
    <property type="entry name" value="Metalloproteases ('zincins'), catalytic domain"/>
    <property type="match status" value="1"/>
</dbReference>
<evidence type="ECO:0000259" key="16">
    <source>
        <dbReference type="Pfam" id="PF11838"/>
    </source>
</evidence>
<protein>
    <recommendedName>
        <fullName evidence="13">Aminopeptidase</fullName>
        <ecNumber evidence="13">3.4.11.-</ecNumber>
    </recommendedName>
</protein>
<dbReference type="Gene3D" id="1.25.50.20">
    <property type="match status" value="1"/>
</dbReference>
<keyword evidence="8 13" id="KW-0482">Metalloprotease</keyword>
<evidence type="ECO:0000259" key="15">
    <source>
        <dbReference type="Pfam" id="PF01433"/>
    </source>
</evidence>
<feature type="binding site" evidence="11">
    <location>
        <position position="362"/>
    </location>
    <ligand>
        <name>Zn(2+)</name>
        <dbReference type="ChEBI" id="CHEBI:29105"/>
        <note>catalytic</note>
    </ligand>
</feature>
<dbReference type="AlphaFoldDB" id="A0A4R5VUR7"/>
<evidence type="ECO:0000256" key="14">
    <source>
        <dbReference type="SAM" id="SignalP"/>
    </source>
</evidence>
<keyword evidence="19" id="KW-1185">Reference proteome</keyword>
<dbReference type="Gene3D" id="2.60.40.1730">
    <property type="entry name" value="tricorn interacting facor f3 domain"/>
    <property type="match status" value="1"/>
</dbReference>
<dbReference type="PANTHER" id="PTHR11533">
    <property type="entry name" value="PROTEASE M1 ZINC METALLOPROTEASE"/>
    <property type="match status" value="1"/>
</dbReference>
<dbReference type="CDD" id="cd09601">
    <property type="entry name" value="M1_APN-Q_like"/>
    <property type="match status" value="1"/>
</dbReference>
<keyword evidence="6 13" id="KW-0378">Hydrolase</keyword>
<dbReference type="Pfam" id="PF17900">
    <property type="entry name" value="Peptidase_M1_N"/>
    <property type="match status" value="1"/>
</dbReference>